<dbReference type="SUPFAM" id="SSF46689">
    <property type="entry name" value="Homeodomain-like"/>
    <property type="match status" value="1"/>
</dbReference>
<dbReference type="OrthoDB" id="5387801at2759"/>
<dbReference type="Proteomes" id="UP000799302">
    <property type="component" value="Unassembled WGS sequence"/>
</dbReference>
<accession>A0A6A6UTS6</accession>
<evidence type="ECO:0000313" key="3">
    <source>
        <dbReference type="Proteomes" id="UP000799302"/>
    </source>
</evidence>
<feature type="compositionally biased region" description="Low complexity" evidence="1">
    <location>
        <begin position="248"/>
        <end position="306"/>
    </location>
</feature>
<organism evidence="2 3">
    <name type="scientific">Microthyrium microscopicum</name>
    <dbReference type="NCBI Taxonomy" id="703497"/>
    <lineage>
        <taxon>Eukaryota</taxon>
        <taxon>Fungi</taxon>
        <taxon>Dikarya</taxon>
        <taxon>Ascomycota</taxon>
        <taxon>Pezizomycotina</taxon>
        <taxon>Dothideomycetes</taxon>
        <taxon>Dothideomycetes incertae sedis</taxon>
        <taxon>Microthyriales</taxon>
        <taxon>Microthyriaceae</taxon>
        <taxon>Microthyrium</taxon>
    </lineage>
</organism>
<feature type="compositionally biased region" description="Basic and acidic residues" evidence="1">
    <location>
        <begin position="231"/>
        <end position="243"/>
    </location>
</feature>
<feature type="region of interest" description="Disordered" evidence="1">
    <location>
        <begin position="221"/>
        <end position="306"/>
    </location>
</feature>
<dbReference type="AlphaFoldDB" id="A0A6A6UTS6"/>
<reference evidence="2" key="1">
    <citation type="journal article" date="2020" name="Stud. Mycol.">
        <title>101 Dothideomycetes genomes: a test case for predicting lifestyles and emergence of pathogens.</title>
        <authorList>
            <person name="Haridas S."/>
            <person name="Albert R."/>
            <person name="Binder M."/>
            <person name="Bloem J."/>
            <person name="Labutti K."/>
            <person name="Salamov A."/>
            <person name="Andreopoulos B."/>
            <person name="Baker S."/>
            <person name="Barry K."/>
            <person name="Bills G."/>
            <person name="Bluhm B."/>
            <person name="Cannon C."/>
            <person name="Castanera R."/>
            <person name="Culley D."/>
            <person name="Daum C."/>
            <person name="Ezra D."/>
            <person name="Gonzalez J."/>
            <person name="Henrissat B."/>
            <person name="Kuo A."/>
            <person name="Liang C."/>
            <person name="Lipzen A."/>
            <person name="Lutzoni F."/>
            <person name="Magnuson J."/>
            <person name="Mondo S."/>
            <person name="Nolan M."/>
            <person name="Ohm R."/>
            <person name="Pangilinan J."/>
            <person name="Park H.-J."/>
            <person name="Ramirez L."/>
            <person name="Alfaro M."/>
            <person name="Sun H."/>
            <person name="Tritt A."/>
            <person name="Yoshinaga Y."/>
            <person name="Zwiers L.-H."/>
            <person name="Turgeon B."/>
            <person name="Goodwin S."/>
            <person name="Spatafora J."/>
            <person name="Crous P."/>
            <person name="Grigoriev I."/>
        </authorList>
    </citation>
    <scope>NUCLEOTIDE SEQUENCE</scope>
    <source>
        <strain evidence="2">CBS 115976</strain>
    </source>
</reference>
<dbReference type="InterPro" id="IPR009057">
    <property type="entry name" value="Homeodomain-like_sf"/>
</dbReference>
<keyword evidence="3" id="KW-1185">Reference proteome</keyword>
<gene>
    <name evidence="2" type="ORF">BT63DRAFT_450206</name>
</gene>
<sequence>MSNHTFYARPSVTWSWPPPILPPISTPKYPKPPAPLMTEKRAAPYIDMQPTLHVANPELDNAEKEKCLIAPRAANRLTEFQYGRIYAYLELGFDHPEIAQRVKVGKETVAGMARNLRRHSSVHPPSKGRRGPKFKMTTEDEDALWEHMLENGWMQLSAMARWLLEERGVKINLSTMSRLLQRRKWDDRQLELQRSGNASTPTGVKKWKSRIRFPEAVIVKRRKKQPAADKPAVDKSAVDKSAVDKSASINQQSINQQSINQQSINQQSINQQSMNQQSMNQQSMNQQSINQQSMNQQSINNQSRNHQSIIKQSLHQQTPNQQSMNQQTMNQHTLSRDMMSLATAAGWSNY</sequence>
<name>A0A6A6UTS6_9PEZI</name>
<evidence type="ECO:0000256" key="1">
    <source>
        <dbReference type="SAM" id="MobiDB-lite"/>
    </source>
</evidence>
<evidence type="ECO:0000313" key="2">
    <source>
        <dbReference type="EMBL" id="KAF2675220.1"/>
    </source>
</evidence>
<dbReference type="EMBL" id="MU004230">
    <property type="protein sequence ID" value="KAF2675220.1"/>
    <property type="molecule type" value="Genomic_DNA"/>
</dbReference>
<proteinExistence type="predicted"/>
<protein>
    <submittedName>
        <fullName evidence="2">Uncharacterized protein</fullName>
    </submittedName>
</protein>